<dbReference type="SUPFAM" id="SSF56112">
    <property type="entry name" value="Protein kinase-like (PK-like)"/>
    <property type="match status" value="1"/>
</dbReference>
<keyword evidence="10" id="KW-1185">Reference proteome</keyword>
<evidence type="ECO:0000259" key="8">
    <source>
        <dbReference type="PROSITE" id="PS50011"/>
    </source>
</evidence>
<dbReference type="InterPro" id="IPR030616">
    <property type="entry name" value="Aur-like"/>
</dbReference>
<dbReference type="EMBL" id="DF820471">
    <property type="protein sequence ID" value="GAK60018.1"/>
    <property type="molecule type" value="Genomic_DNA"/>
</dbReference>
<evidence type="ECO:0000256" key="6">
    <source>
        <dbReference type="ARBA" id="ARBA00022840"/>
    </source>
</evidence>
<protein>
    <recommendedName>
        <fullName evidence="1">non-specific serine/threonine protein kinase</fullName>
        <ecNumber evidence="1">2.7.11.1</ecNumber>
    </recommendedName>
</protein>
<dbReference type="CDD" id="cd14014">
    <property type="entry name" value="STKc_PknB_like"/>
    <property type="match status" value="1"/>
</dbReference>
<evidence type="ECO:0000313" key="9">
    <source>
        <dbReference type="EMBL" id="GAK60018.1"/>
    </source>
</evidence>
<dbReference type="PROSITE" id="PS00108">
    <property type="entry name" value="PROTEIN_KINASE_ST"/>
    <property type="match status" value="1"/>
</dbReference>
<dbReference type="GO" id="GO:0004674">
    <property type="term" value="F:protein serine/threonine kinase activity"/>
    <property type="evidence" value="ECO:0007669"/>
    <property type="project" value="UniProtKB-KW"/>
</dbReference>
<dbReference type="SMART" id="SM00220">
    <property type="entry name" value="S_TKc"/>
    <property type="match status" value="1"/>
</dbReference>
<dbReference type="EC" id="2.7.11.1" evidence="1"/>
<evidence type="ECO:0000256" key="3">
    <source>
        <dbReference type="ARBA" id="ARBA00022679"/>
    </source>
</evidence>
<dbReference type="SUPFAM" id="SSF48452">
    <property type="entry name" value="TPR-like"/>
    <property type="match status" value="1"/>
</dbReference>
<keyword evidence="2 9" id="KW-0723">Serine/threonine-protein kinase</keyword>
<gene>
    <name evidence="9" type="ORF">U27_07005</name>
</gene>
<dbReference type="eggNOG" id="COG0515">
    <property type="taxonomic scope" value="Bacteria"/>
</dbReference>
<feature type="binding site" evidence="7">
    <location>
        <position position="200"/>
    </location>
    <ligand>
        <name>ATP</name>
        <dbReference type="ChEBI" id="CHEBI:30616"/>
    </ligand>
</feature>
<dbReference type="Proteomes" id="UP000030661">
    <property type="component" value="Unassembled WGS sequence"/>
</dbReference>
<evidence type="ECO:0000256" key="1">
    <source>
        <dbReference type="ARBA" id="ARBA00012513"/>
    </source>
</evidence>
<dbReference type="GO" id="GO:0005524">
    <property type="term" value="F:ATP binding"/>
    <property type="evidence" value="ECO:0007669"/>
    <property type="project" value="UniProtKB-UniRule"/>
</dbReference>
<keyword evidence="5 9" id="KW-0418">Kinase</keyword>
<dbReference type="Gene3D" id="3.30.200.20">
    <property type="entry name" value="Phosphorylase Kinase, domain 1"/>
    <property type="match status" value="1"/>
</dbReference>
<keyword evidence="4 7" id="KW-0547">Nucleotide-binding</keyword>
<evidence type="ECO:0000256" key="5">
    <source>
        <dbReference type="ARBA" id="ARBA00022777"/>
    </source>
</evidence>
<dbReference type="FunFam" id="1.10.510.10:FF:000021">
    <property type="entry name" value="Serine/threonine protein kinase"/>
    <property type="match status" value="1"/>
</dbReference>
<dbReference type="AlphaFoldDB" id="A0A081C613"/>
<dbReference type="InterPro" id="IPR017441">
    <property type="entry name" value="Protein_kinase_ATP_BS"/>
</dbReference>
<accession>A0A081C613</accession>
<dbReference type="Pfam" id="PF00069">
    <property type="entry name" value="Pkinase"/>
    <property type="match status" value="1"/>
</dbReference>
<dbReference type="Gene3D" id="1.10.510.10">
    <property type="entry name" value="Transferase(Phosphotransferase) domain 1"/>
    <property type="match status" value="1"/>
</dbReference>
<feature type="domain" description="Protein kinase" evidence="8">
    <location>
        <begin position="171"/>
        <end position="424"/>
    </location>
</feature>
<evidence type="ECO:0000256" key="2">
    <source>
        <dbReference type="ARBA" id="ARBA00022527"/>
    </source>
</evidence>
<keyword evidence="3" id="KW-0808">Transferase</keyword>
<organism evidence="9">
    <name type="scientific">Vecturithrix granuli</name>
    <dbReference type="NCBI Taxonomy" id="1499967"/>
    <lineage>
        <taxon>Bacteria</taxon>
        <taxon>Candidatus Moduliflexota</taxon>
        <taxon>Candidatus Vecturitrichia</taxon>
        <taxon>Candidatus Vecturitrichales</taxon>
        <taxon>Candidatus Vecturitrichaceae</taxon>
        <taxon>Candidatus Vecturithrix</taxon>
    </lineage>
</organism>
<proteinExistence type="predicted"/>
<keyword evidence="6 7" id="KW-0067">ATP-binding</keyword>
<sequence>MKKPPYSLEDARMYEKSRDYLKAADIYCELGEYAKAEALFRALEQQFPFHKEIKFKFGKLLAGAKQWNEAIIKLQEAEGAGTFQEERLYLLAECFTQKGFLHAAKEMYVELLDRNYHYKDARKKLQMLDAPSFAAFATNQQQTMITSGEFTASATEDLYQTMQGIAVEDRYTLLEELGRGGMGIVYKAQDTASDRIVAIKVLPPYLATEEQNRLRFFREAEVIARLNHPHIVRLFEVNQQEHFLVMEYIPGGTLHSWKQQQGMSTEKLLLFLIQILDALHVVHQQGIIHRDLKPENILIADPSTAKLTDFGIAHICGATITHTGTHLGTIPYMAPEQIIGHRIDWRADIYAIGVILYEFLAGELPFSGQDTSYHHVHTTPRAPRELVPTLAPELEHIILKCLAKSPDDRFHNAKTLQSAIEKFSNDSGFSP</sequence>
<name>A0A081C613_VECG1</name>
<dbReference type="PROSITE" id="PS00107">
    <property type="entry name" value="PROTEIN_KINASE_ATP"/>
    <property type="match status" value="1"/>
</dbReference>
<dbReference type="InterPro" id="IPR011009">
    <property type="entry name" value="Kinase-like_dom_sf"/>
</dbReference>
<dbReference type="PROSITE" id="PS50011">
    <property type="entry name" value="PROTEIN_KINASE_DOM"/>
    <property type="match status" value="1"/>
</dbReference>
<evidence type="ECO:0000256" key="7">
    <source>
        <dbReference type="PROSITE-ProRule" id="PRU10141"/>
    </source>
</evidence>
<evidence type="ECO:0000313" key="10">
    <source>
        <dbReference type="Proteomes" id="UP000030661"/>
    </source>
</evidence>
<dbReference type="Gene3D" id="1.25.40.10">
    <property type="entry name" value="Tetratricopeptide repeat domain"/>
    <property type="match status" value="1"/>
</dbReference>
<dbReference type="PANTHER" id="PTHR24350">
    <property type="entry name" value="SERINE/THREONINE-PROTEIN KINASE IAL-RELATED"/>
    <property type="match status" value="1"/>
</dbReference>
<dbReference type="HOGENOM" id="CLU_656655_0_0_0"/>
<evidence type="ECO:0000256" key="4">
    <source>
        <dbReference type="ARBA" id="ARBA00022741"/>
    </source>
</evidence>
<dbReference type="InterPro" id="IPR011990">
    <property type="entry name" value="TPR-like_helical_dom_sf"/>
</dbReference>
<dbReference type="InterPro" id="IPR008271">
    <property type="entry name" value="Ser/Thr_kinase_AS"/>
</dbReference>
<dbReference type="STRING" id="1499967.U27_07005"/>
<reference evidence="9" key="1">
    <citation type="journal article" date="2015" name="PeerJ">
        <title>First genomic representation of candidate bacterial phylum KSB3 points to enhanced environmental sensing as a trigger of wastewater bulking.</title>
        <authorList>
            <person name="Sekiguchi Y."/>
            <person name="Ohashi A."/>
            <person name="Parks D.H."/>
            <person name="Yamauchi T."/>
            <person name="Tyson G.W."/>
            <person name="Hugenholtz P."/>
        </authorList>
    </citation>
    <scope>NUCLEOTIDE SEQUENCE [LARGE SCALE GENOMIC DNA]</scope>
</reference>
<dbReference type="InterPro" id="IPR000719">
    <property type="entry name" value="Prot_kinase_dom"/>
</dbReference>